<dbReference type="PROSITE" id="PS00552">
    <property type="entry name" value="HTH_MERR_1"/>
    <property type="match status" value="1"/>
</dbReference>
<dbReference type="PANTHER" id="PTHR30204:SF58">
    <property type="entry name" value="HTH-TYPE TRANSCRIPTIONAL REGULATOR YFMP"/>
    <property type="match status" value="1"/>
</dbReference>
<dbReference type="SMART" id="SM00422">
    <property type="entry name" value="HTH_MERR"/>
    <property type="match status" value="1"/>
</dbReference>
<evidence type="ECO:0000313" key="3">
    <source>
        <dbReference type="EMBL" id="OGH03630.1"/>
    </source>
</evidence>
<dbReference type="AlphaFoldDB" id="A0A1F6H025"/>
<organism evidence="3 4">
    <name type="scientific">Candidatus Lambdaproteobacteria bacterium RIFOXYD2_FULL_56_26</name>
    <dbReference type="NCBI Taxonomy" id="1817773"/>
    <lineage>
        <taxon>Bacteria</taxon>
        <taxon>Pseudomonadati</taxon>
        <taxon>Pseudomonadota</taxon>
        <taxon>Candidatus Lambdaproteobacteria</taxon>
    </lineage>
</organism>
<sequence>MNPPKLEMVQIGDLAKQLGITTRTIRYYEEIGLMPSPERLGSGVRCYGKEGVLRLKFILKLKELGITLAEMQELSDLYRSTQAQTVVMPRLVEILDGHIAKIDQKISRISLLRQELANYRKKIAELPNPKNQP</sequence>
<evidence type="ECO:0000259" key="2">
    <source>
        <dbReference type="PROSITE" id="PS50937"/>
    </source>
</evidence>
<dbReference type="PRINTS" id="PR00040">
    <property type="entry name" value="HTHMERR"/>
</dbReference>
<dbReference type="Gene3D" id="1.10.1660.10">
    <property type="match status" value="1"/>
</dbReference>
<accession>A0A1F6H025</accession>
<name>A0A1F6H025_9PROT</name>
<gene>
    <name evidence="3" type="ORF">A2557_13810</name>
</gene>
<dbReference type="SUPFAM" id="SSF46955">
    <property type="entry name" value="Putative DNA-binding domain"/>
    <property type="match status" value="1"/>
</dbReference>
<keyword evidence="1" id="KW-0238">DNA-binding</keyword>
<dbReference type="GO" id="GO:0003677">
    <property type="term" value="F:DNA binding"/>
    <property type="evidence" value="ECO:0007669"/>
    <property type="project" value="UniProtKB-KW"/>
</dbReference>
<proteinExistence type="predicted"/>
<evidence type="ECO:0000256" key="1">
    <source>
        <dbReference type="ARBA" id="ARBA00023125"/>
    </source>
</evidence>
<protein>
    <submittedName>
        <fullName evidence="3">MerR family transcriptional regulator</fullName>
    </submittedName>
</protein>
<dbReference type="EMBL" id="MFNF01000014">
    <property type="protein sequence ID" value="OGH03630.1"/>
    <property type="molecule type" value="Genomic_DNA"/>
</dbReference>
<dbReference type="InterPro" id="IPR009061">
    <property type="entry name" value="DNA-bd_dom_put_sf"/>
</dbReference>
<dbReference type="InterPro" id="IPR047057">
    <property type="entry name" value="MerR_fam"/>
</dbReference>
<dbReference type="Proteomes" id="UP000177583">
    <property type="component" value="Unassembled WGS sequence"/>
</dbReference>
<feature type="domain" description="HTH merR-type" evidence="2">
    <location>
        <begin position="8"/>
        <end position="77"/>
    </location>
</feature>
<dbReference type="PROSITE" id="PS50937">
    <property type="entry name" value="HTH_MERR_2"/>
    <property type="match status" value="1"/>
</dbReference>
<comment type="caution">
    <text evidence="3">The sequence shown here is derived from an EMBL/GenBank/DDBJ whole genome shotgun (WGS) entry which is preliminary data.</text>
</comment>
<dbReference type="GO" id="GO:0003700">
    <property type="term" value="F:DNA-binding transcription factor activity"/>
    <property type="evidence" value="ECO:0007669"/>
    <property type="project" value="InterPro"/>
</dbReference>
<evidence type="ECO:0000313" key="4">
    <source>
        <dbReference type="Proteomes" id="UP000177583"/>
    </source>
</evidence>
<dbReference type="PANTHER" id="PTHR30204">
    <property type="entry name" value="REDOX-CYCLING DRUG-SENSING TRANSCRIPTIONAL ACTIVATOR SOXR"/>
    <property type="match status" value="1"/>
</dbReference>
<dbReference type="InterPro" id="IPR000551">
    <property type="entry name" value="MerR-type_HTH_dom"/>
</dbReference>
<reference evidence="3 4" key="1">
    <citation type="journal article" date="2016" name="Nat. Commun.">
        <title>Thousands of microbial genomes shed light on interconnected biogeochemical processes in an aquifer system.</title>
        <authorList>
            <person name="Anantharaman K."/>
            <person name="Brown C.T."/>
            <person name="Hug L.A."/>
            <person name="Sharon I."/>
            <person name="Castelle C.J."/>
            <person name="Probst A.J."/>
            <person name="Thomas B.C."/>
            <person name="Singh A."/>
            <person name="Wilkins M.J."/>
            <person name="Karaoz U."/>
            <person name="Brodie E.L."/>
            <person name="Williams K.H."/>
            <person name="Hubbard S.S."/>
            <person name="Banfield J.F."/>
        </authorList>
    </citation>
    <scope>NUCLEOTIDE SEQUENCE [LARGE SCALE GENOMIC DNA]</scope>
</reference>
<dbReference type="Pfam" id="PF13411">
    <property type="entry name" value="MerR_1"/>
    <property type="match status" value="1"/>
</dbReference>